<proteinExistence type="predicted"/>
<protein>
    <submittedName>
        <fullName evidence="1">Uncharacterized protein</fullName>
    </submittedName>
</protein>
<gene>
    <name evidence="1" type="ORF">C0630_13400</name>
</gene>
<dbReference type="AlphaFoldDB" id="A0A2N6CTG8"/>
<comment type="caution">
    <text evidence="1">The sequence shown here is derived from an EMBL/GenBank/DDBJ whole genome shotgun (WGS) entry which is preliminary data.</text>
</comment>
<organism evidence="1 2">
    <name type="scientific">Sedimenticola selenatireducens</name>
    <dbReference type="NCBI Taxonomy" id="191960"/>
    <lineage>
        <taxon>Bacteria</taxon>
        <taxon>Pseudomonadati</taxon>
        <taxon>Pseudomonadota</taxon>
        <taxon>Gammaproteobacteria</taxon>
        <taxon>Chromatiales</taxon>
        <taxon>Sedimenticolaceae</taxon>
        <taxon>Sedimenticola</taxon>
    </lineage>
</organism>
<reference evidence="1 2" key="1">
    <citation type="submission" date="2017-11" db="EMBL/GenBank/DDBJ databases">
        <title>Genome-resolved metagenomics identifies genetic mobility, metabolic interactions, and unexpected diversity in perchlorate-reducing communities.</title>
        <authorList>
            <person name="Barnum T.P."/>
            <person name="Figueroa I.A."/>
            <person name="Carlstrom C.I."/>
            <person name="Lucas L.N."/>
            <person name="Engelbrektson A.L."/>
            <person name="Coates J.D."/>
        </authorList>
    </citation>
    <scope>NUCLEOTIDE SEQUENCE [LARGE SCALE GENOMIC DNA]</scope>
    <source>
        <strain evidence="1">BM301</strain>
    </source>
</reference>
<dbReference type="STRING" id="1111735.GCA_000428045_01508"/>
<name>A0A2N6CTG8_9GAMM</name>
<accession>A0A2N6CTG8</accession>
<evidence type="ECO:0000313" key="2">
    <source>
        <dbReference type="Proteomes" id="UP000235015"/>
    </source>
</evidence>
<dbReference type="Proteomes" id="UP000235015">
    <property type="component" value="Unassembled WGS sequence"/>
</dbReference>
<sequence>MQSDDSDLIKLREIVFTELHPGPEQAHSAAGLLEGIDGIIEVHAETHLQLKVRYHVLKISLEHIETALVDCGFHLSSKLIYKIARALYYYTEEIERANNGCSEEDHNSTLKIFINRYEHRNHGCSDTRPEHWRKYL</sequence>
<dbReference type="RefSeq" id="WP_273440022.1">
    <property type="nucleotide sequence ID" value="NZ_PKUN01000023.1"/>
</dbReference>
<evidence type="ECO:0000313" key="1">
    <source>
        <dbReference type="EMBL" id="PLX60459.1"/>
    </source>
</evidence>
<dbReference type="EMBL" id="PKUN01000023">
    <property type="protein sequence ID" value="PLX60459.1"/>
    <property type="molecule type" value="Genomic_DNA"/>
</dbReference>